<feature type="compositionally biased region" description="Polar residues" evidence="2">
    <location>
        <begin position="107"/>
        <end position="129"/>
    </location>
</feature>
<organism evidence="3 4">
    <name type="scientific">Platanthera guangdongensis</name>
    <dbReference type="NCBI Taxonomy" id="2320717"/>
    <lineage>
        <taxon>Eukaryota</taxon>
        <taxon>Viridiplantae</taxon>
        <taxon>Streptophyta</taxon>
        <taxon>Embryophyta</taxon>
        <taxon>Tracheophyta</taxon>
        <taxon>Spermatophyta</taxon>
        <taxon>Magnoliopsida</taxon>
        <taxon>Liliopsida</taxon>
        <taxon>Asparagales</taxon>
        <taxon>Orchidaceae</taxon>
        <taxon>Orchidoideae</taxon>
        <taxon>Orchideae</taxon>
        <taxon>Orchidinae</taxon>
        <taxon>Platanthera</taxon>
    </lineage>
</organism>
<dbReference type="InterPro" id="IPR051014">
    <property type="entry name" value="Cation_Transport_ATPase_IB"/>
</dbReference>
<dbReference type="EMBL" id="JBBWWR010000002">
    <property type="protein sequence ID" value="KAK8970146.1"/>
    <property type="molecule type" value="Genomic_DNA"/>
</dbReference>
<proteinExistence type="inferred from homology"/>
<feature type="region of interest" description="Disordered" evidence="2">
    <location>
        <begin position="150"/>
        <end position="172"/>
    </location>
</feature>
<dbReference type="Proteomes" id="UP001412067">
    <property type="component" value="Unassembled WGS sequence"/>
</dbReference>
<feature type="region of interest" description="Disordered" evidence="2">
    <location>
        <begin position="106"/>
        <end position="129"/>
    </location>
</feature>
<dbReference type="Gene3D" id="2.70.150.10">
    <property type="entry name" value="Calcium-transporting ATPase, cytoplasmic transduction domain A"/>
    <property type="match status" value="1"/>
</dbReference>
<dbReference type="PANTHER" id="PTHR48085:SF5">
    <property type="entry name" value="CADMIUM_ZINC-TRANSPORTING ATPASE HMA4-RELATED"/>
    <property type="match status" value="1"/>
</dbReference>
<evidence type="ECO:0000313" key="3">
    <source>
        <dbReference type="EMBL" id="KAK8970146.1"/>
    </source>
</evidence>
<accession>A0ABR2N3E8</accession>
<gene>
    <name evidence="3" type="primary">HMA4</name>
    <name evidence="3" type="ORF">KSP40_PGU006648</name>
</gene>
<keyword evidence="4" id="KW-1185">Reference proteome</keyword>
<evidence type="ECO:0000256" key="2">
    <source>
        <dbReference type="SAM" id="MobiDB-lite"/>
    </source>
</evidence>
<sequence>MKNHTTSAEVAACVDEARYELRCSPPCGDGFKTFRRRDATTRMSLLMSMVTQKAILAQNGEIVDAKDVEVNTLLAMKAGEVIPIDGIVVVGRCEALSSTYWPPGFKTQASPNGPQVSTRQASQNNGPQVSSRYALQNIAHWELPSAVALPPHGRGQTIDSSPPNECFPGGLP</sequence>
<evidence type="ECO:0000256" key="1">
    <source>
        <dbReference type="ARBA" id="ARBA00006024"/>
    </source>
</evidence>
<comment type="caution">
    <text evidence="3">The sequence shown here is derived from an EMBL/GenBank/DDBJ whole genome shotgun (WGS) entry which is preliminary data.</text>
</comment>
<comment type="similarity">
    <text evidence="1">Belongs to the cation transport ATPase (P-type) (TC 3.A.3) family. Type IB subfamily.</text>
</comment>
<dbReference type="PANTHER" id="PTHR48085">
    <property type="entry name" value="CADMIUM/ZINC-TRANSPORTING ATPASE HMA2-RELATED"/>
    <property type="match status" value="1"/>
</dbReference>
<reference evidence="3 4" key="1">
    <citation type="journal article" date="2022" name="Nat. Plants">
        <title>Genomes of leafy and leafless Platanthera orchids illuminate the evolution of mycoheterotrophy.</title>
        <authorList>
            <person name="Li M.H."/>
            <person name="Liu K.W."/>
            <person name="Li Z."/>
            <person name="Lu H.C."/>
            <person name="Ye Q.L."/>
            <person name="Zhang D."/>
            <person name="Wang J.Y."/>
            <person name="Li Y.F."/>
            <person name="Zhong Z.M."/>
            <person name="Liu X."/>
            <person name="Yu X."/>
            <person name="Liu D.K."/>
            <person name="Tu X.D."/>
            <person name="Liu B."/>
            <person name="Hao Y."/>
            <person name="Liao X.Y."/>
            <person name="Jiang Y.T."/>
            <person name="Sun W.H."/>
            <person name="Chen J."/>
            <person name="Chen Y.Q."/>
            <person name="Ai Y."/>
            <person name="Zhai J.W."/>
            <person name="Wu S.S."/>
            <person name="Zhou Z."/>
            <person name="Hsiao Y.Y."/>
            <person name="Wu W.L."/>
            <person name="Chen Y.Y."/>
            <person name="Lin Y.F."/>
            <person name="Hsu J.L."/>
            <person name="Li C.Y."/>
            <person name="Wang Z.W."/>
            <person name="Zhao X."/>
            <person name="Zhong W.Y."/>
            <person name="Ma X.K."/>
            <person name="Ma L."/>
            <person name="Huang J."/>
            <person name="Chen G.Z."/>
            <person name="Huang M.Z."/>
            <person name="Huang L."/>
            <person name="Peng D.H."/>
            <person name="Luo Y.B."/>
            <person name="Zou S.Q."/>
            <person name="Chen S.P."/>
            <person name="Lan S."/>
            <person name="Tsai W.C."/>
            <person name="Van de Peer Y."/>
            <person name="Liu Z.J."/>
        </authorList>
    </citation>
    <scope>NUCLEOTIDE SEQUENCE [LARGE SCALE GENOMIC DNA]</scope>
    <source>
        <strain evidence="3">Lor288</strain>
    </source>
</reference>
<name>A0ABR2N3E8_9ASPA</name>
<protein>
    <submittedName>
        <fullName evidence="3">Cadmium/zinc-transporting ATPase HMA4</fullName>
    </submittedName>
</protein>
<evidence type="ECO:0000313" key="4">
    <source>
        <dbReference type="Proteomes" id="UP001412067"/>
    </source>
</evidence>